<organism evidence="2 3">
    <name type="scientific">Ajellomyces capsulatus (strain G186AR / H82 / ATCC MYA-2454 / RMSCC 2432)</name>
    <name type="common">Darling's disease fungus</name>
    <name type="synonym">Histoplasma capsulatum</name>
    <dbReference type="NCBI Taxonomy" id="447093"/>
    <lineage>
        <taxon>Eukaryota</taxon>
        <taxon>Fungi</taxon>
        <taxon>Dikarya</taxon>
        <taxon>Ascomycota</taxon>
        <taxon>Pezizomycotina</taxon>
        <taxon>Eurotiomycetes</taxon>
        <taxon>Eurotiomycetidae</taxon>
        <taxon>Onygenales</taxon>
        <taxon>Ajellomycetaceae</taxon>
        <taxon>Histoplasma</taxon>
    </lineage>
</organism>
<dbReference type="HOGENOM" id="CLU_2249315_0_0_1"/>
<name>C0NRV8_AJECG</name>
<keyword evidence="3" id="KW-1185">Reference proteome</keyword>
<gene>
    <name evidence="2" type="ORF">HCBG_05888</name>
</gene>
<dbReference type="RefSeq" id="XP_045286105.1">
    <property type="nucleotide sequence ID" value="XM_045432937.1"/>
</dbReference>
<keyword evidence="1" id="KW-1133">Transmembrane helix</keyword>
<reference evidence="2" key="1">
    <citation type="submission" date="2009-02" db="EMBL/GenBank/DDBJ databases">
        <title>The Genome Sequence of Ajellomyces capsulatus strain G186AR.</title>
        <authorList>
            <consortium name="The Broad Institute Genome Sequencing Platform"/>
            <person name="Champion M."/>
            <person name="Cuomo C."/>
            <person name="Ma L.-J."/>
            <person name="Henn M.R."/>
            <person name="Sil A."/>
            <person name="Goldman B."/>
            <person name="Young S.K."/>
            <person name="Kodira C.D."/>
            <person name="Zeng Q."/>
            <person name="Koehrsen M."/>
            <person name="Alvarado L."/>
            <person name="Berlin A."/>
            <person name="Borenstein D."/>
            <person name="Chen Z."/>
            <person name="Engels R."/>
            <person name="Freedman E."/>
            <person name="Gellesch M."/>
            <person name="Goldberg J."/>
            <person name="Griggs A."/>
            <person name="Gujja S."/>
            <person name="Heiman D."/>
            <person name="Hepburn T."/>
            <person name="Howarth C."/>
            <person name="Jen D."/>
            <person name="Larson L."/>
            <person name="Lewis B."/>
            <person name="Mehta T."/>
            <person name="Park D."/>
            <person name="Pearson M."/>
            <person name="Roberts A."/>
            <person name="Saif S."/>
            <person name="Shea T."/>
            <person name="Shenoy N."/>
            <person name="Sisk P."/>
            <person name="Stolte C."/>
            <person name="Sykes S."/>
            <person name="Walk T."/>
            <person name="White J."/>
            <person name="Yandava C."/>
            <person name="Klein B."/>
            <person name="McEwen J.G."/>
            <person name="Puccia R."/>
            <person name="Goldman G.H."/>
            <person name="Felipe M.S."/>
            <person name="Nino-Vega G."/>
            <person name="San-Blas G."/>
            <person name="Taylor J."/>
            <person name="Mendoza L."/>
            <person name="Galagan J."/>
            <person name="Nusbaum C."/>
            <person name="Birren B."/>
        </authorList>
    </citation>
    <scope>NUCLEOTIDE SEQUENCE</scope>
    <source>
        <strain evidence="2">G186AR</strain>
    </source>
</reference>
<keyword evidence="1" id="KW-0812">Transmembrane</keyword>
<evidence type="ECO:0000256" key="1">
    <source>
        <dbReference type="SAM" id="Phobius"/>
    </source>
</evidence>
<dbReference type="GeneID" id="69038904"/>
<dbReference type="InParanoid" id="C0NRV8"/>
<evidence type="ECO:0000313" key="2">
    <source>
        <dbReference type="EMBL" id="EEH05624.1"/>
    </source>
</evidence>
<dbReference type="AlphaFoldDB" id="C0NRV8"/>
<dbReference type="EMBL" id="GG663370">
    <property type="protein sequence ID" value="EEH05624.1"/>
    <property type="molecule type" value="Genomic_DNA"/>
</dbReference>
<protein>
    <submittedName>
        <fullName evidence="2">Uncharacterized protein</fullName>
    </submittedName>
</protein>
<feature type="transmembrane region" description="Helical" evidence="1">
    <location>
        <begin position="12"/>
        <end position="30"/>
    </location>
</feature>
<accession>C0NRV8</accession>
<proteinExistence type="predicted"/>
<keyword evidence="1" id="KW-0472">Membrane</keyword>
<dbReference type="Proteomes" id="UP000001631">
    <property type="component" value="Unassembled WGS sequence"/>
</dbReference>
<sequence length="104" mass="11558">MAYQKFVFRQNILAAVKLVLMLSFGGSWMISGSFNKSVAVHKDEPPGARLESTFFSRNLNQLPGWRLLQQLATTTSAARRLTENVGGVLYDPMGADSSRFDTED</sequence>
<evidence type="ECO:0000313" key="3">
    <source>
        <dbReference type="Proteomes" id="UP000001631"/>
    </source>
</evidence>